<dbReference type="EMBL" id="CAJVPP010026905">
    <property type="protein sequence ID" value="CAG8754630.1"/>
    <property type="molecule type" value="Genomic_DNA"/>
</dbReference>
<reference evidence="1" key="1">
    <citation type="submission" date="2021-06" db="EMBL/GenBank/DDBJ databases">
        <authorList>
            <person name="Kallberg Y."/>
            <person name="Tangrot J."/>
            <person name="Rosling A."/>
        </authorList>
    </citation>
    <scope>NUCLEOTIDE SEQUENCE</scope>
    <source>
        <strain evidence="1">87-6 pot B 2015</strain>
    </source>
</reference>
<feature type="non-terminal residue" evidence="1">
    <location>
        <position position="1"/>
    </location>
</feature>
<evidence type="ECO:0000313" key="1">
    <source>
        <dbReference type="EMBL" id="CAG8754630.1"/>
    </source>
</evidence>
<protein>
    <submittedName>
        <fullName evidence="1">1760_t:CDS:1</fullName>
    </submittedName>
</protein>
<evidence type="ECO:0000313" key="2">
    <source>
        <dbReference type="Proteomes" id="UP000789375"/>
    </source>
</evidence>
<accession>A0A9N9IX38</accession>
<dbReference type="Proteomes" id="UP000789375">
    <property type="component" value="Unassembled WGS sequence"/>
</dbReference>
<dbReference type="AlphaFoldDB" id="A0A9N9IX38"/>
<proteinExistence type="predicted"/>
<keyword evidence="2" id="KW-1185">Reference proteome</keyword>
<comment type="caution">
    <text evidence="1">The sequence shown here is derived from an EMBL/GenBank/DDBJ whole genome shotgun (WGS) entry which is preliminary data.</text>
</comment>
<gene>
    <name evidence="1" type="ORF">FMOSSE_LOCUS16825</name>
</gene>
<organism evidence="1 2">
    <name type="scientific">Funneliformis mosseae</name>
    <name type="common">Endomycorrhizal fungus</name>
    <name type="synonym">Glomus mosseae</name>
    <dbReference type="NCBI Taxonomy" id="27381"/>
    <lineage>
        <taxon>Eukaryota</taxon>
        <taxon>Fungi</taxon>
        <taxon>Fungi incertae sedis</taxon>
        <taxon>Mucoromycota</taxon>
        <taxon>Glomeromycotina</taxon>
        <taxon>Glomeromycetes</taxon>
        <taxon>Glomerales</taxon>
        <taxon>Glomeraceae</taxon>
        <taxon>Funneliformis</taxon>
    </lineage>
</organism>
<name>A0A9N9IX38_FUNMO</name>
<sequence length="45" mass="4867">LASTVSAIFVISYCISSLFNTKYAFANAKTTQENTIAISFTMPSL</sequence>